<keyword evidence="2 7" id="KW-0349">Heme</keyword>
<comment type="caution">
    <text evidence="8">The sequence shown here is derived from an EMBL/GenBank/DDBJ whole genome shotgun (WGS) entry which is preliminary data.</text>
</comment>
<evidence type="ECO:0000256" key="5">
    <source>
        <dbReference type="ARBA" id="ARBA00023004"/>
    </source>
</evidence>
<organism evidence="8 9">
    <name type="scientific">Actinophytocola algeriensis</name>
    <dbReference type="NCBI Taxonomy" id="1768010"/>
    <lineage>
        <taxon>Bacteria</taxon>
        <taxon>Bacillati</taxon>
        <taxon>Actinomycetota</taxon>
        <taxon>Actinomycetes</taxon>
        <taxon>Pseudonocardiales</taxon>
        <taxon>Pseudonocardiaceae</taxon>
    </lineage>
</organism>
<evidence type="ECO:0008006" key="10">
    <source>
        <dbReference type="Google" id="ProtNLM"/>
    </source>
</evidence>
<gene>
    <name evidence="8" type="ORF">FHR82_005714</name>
</gene>
<dbReference type="GO" id="GO:0016705">
    <property type="term" value="F:oxidoreductase activity, acting on paired donors, with incorporation or reduction of molecular oxygen"/>
    <property type="evidence" value="ECO:0007669"/>
    <property type="project" value="InterPro"/>
</dbReference>
<keyword evidence="6 7" id="KW-0503">Monooxygenase</keyword>
<sequence>MAGKCPLHGHEQPLDDAYFTNPYATYARLNEAGPVHRFCLPDGIPVWAVTSYDEVRGWLRDQRLARRRSFANEDYTNDVPPEGVPVAPLVMEDQPEHGHTRRLVNFAFMPQRVAQMRDKIDALVAGLLDDLEAAGAGGEVVDLAGLFCAPLPIVMVSEMLGVPKESWDDVRRWTDDIFGRVDEVNYEAKVGFANLLRGLIAERTAEPRDDLISVWAQATDMNGEVIPPEQVMLLILSIYTGGFDSTLGALASSAIDLMNHPEHTAEFVAKPGLVPAAVEELLRRNGSVHRGFRRFAREEVEIAGHKISVGDTVMLYVSAADRDPKQFPDPDVMDFNRPPHQHIAFGRGPHVCPGAELARLEIRIGLHALFSRFPDIRLAVPEEELEWRESTFIRVPRTLPVILS</sequence>
<evidence type="ECO:0000313" key="9">
    <source>
        <dbReference type="Proteomes" id="UP000520767"/>
    </source>
</evidence>
<dbReference type="InterPro" id="IPR002397">
    <property type="entry name" value="Cyt_P450_B"/>
</dbReference>
<dbReference type="FunFam" id="1.10.630.10:FF:000018">
    <property type="entry name" value="Cytochrome P450 monooxygenase"/>
    <property type="match status" value="1"/>
</dbReference>
<evidence type="ECO:0000256" key="2">
    <source>
        <dbReference type="ARBA" id="ARBA00022617"/>
    </source>
</evidence>
<dbReference type="Proteomes" id="UP000520767">
    <property type="component" value="Unassembled WGS sequence"/>
</dbReference>
<keyword evidence="3 7" id="KW-0479">Metal-binding</keyword>
<evidence type="ECO:0000256" key="4">
    <source>
        <dbReference type="ARBA" id="ARBA00023002"/>
    </source>
</evidence>
<reference evidence="8 9" key="1">
    <citation type="submission" date="2020-08" db="EMBL/GenBank/DDBJ databases">
        <title>Genomic Encyclopedia of Type Strains, Phase III (KMG-III): the genomes of soil and plant-associated and newly described type strains.</title>
        <authorList>
            <person name="Whitman W."/>
        </authorList>
    </citation>
    <scope>NUCLEOTIDE SEQUENCE [LARGE SCALE GENOMIC DNA]</scope>
    <source>
        <strain evidence="8 9">CECT 8960</strain>
    </source>
</reference>
<dbReference type="Pfam" id="PF00067">
    <property type="entry name" value="p450"/>
    <property type="match status" value="1"/>
</dbReference>
<evidence type="ECO:0000256" key="7">
    <source>
        <dbReference type="RuleBase" id="RU000461"/>
    </source>
</evidence>
<dbReference type="SUPFAM" id="SSF48264">
    <property type="entry name" value="Cytochrome P450"/>
    <property type="match status" value="1"/>
</dbReference>
<dbReference type="PANTHER" id="PTHR46696:SF1">
    <property type="entry name" value="CYTOCHROME P450 YJIB-RELATED"/>
    <property type="match status" value="1"/>
</dbReference>
<comment type="similarity">
    <text evidence="1 7">Belongs to the cytochrome P450 family.</text>
</comment>
<dbReference type="PRINTS" id="PR00359">
    <property type="entry name" value="BP450"/>
</dbReference>
<evidence type="ECO:0000256" key="1">
    <source>
        <dbReference type="ARBA" id="ARBA00010617"/>
    </source>
</evidence>
<name>A0A7W7Q9C8_9PSEU</name>
<dbReference type="PANTHER" id="PTHR46696">
    <property type="entry name" value="P450, PUTATIVE (EUROFUNG)-RELATED"/>
    <property type="match status" value="1"/>
</dbReference>
<evidence type="ECO:0000256" key="3">
    <source>
        <dbReference type="ARBA" id="ARBA00022723"/>
    </source>
</evidence>
<evidence type="ECO:0000256" key="6">
    <source>
        <dbReference type="ARBA" id="ARBA00023033"/>
    </source>
</evidence>
<dbReference type="AlphaFoldDB" id="A0A7W7Q9C8"/>
<keyword evidence="4 7" id="KW-0560">Oxidoreductase</keyword>
<dbReference type="GO" id="GO:0020037">
    <property type="term" value="F:heme binding"/>
    <property type="evidence" value="ECO:0007669"/>
    <property type="project" value="InterPro"/>
</dbReference>
<dbReference type="GO" id="GO:0004497">
    <property type="term" value="F:monooxygenase activity"/>
    <property type="evidence" value="ECO:0007669"/>
    <property type="project" value="UniProtKB-KW"/>
</dbReference>
<dbReference type="GO" id="GO:0005506">
    <property type="term" value="F:iron ion binding"/>
    <property type="evidence" value="ECO:0007669"/>
    <property type="project" value="InterPro"/>
</dbReference>
<proteinExistence type="inferred from homology"/>
<dbReference type="InterPro" id="IPR017972">
    <property type="entry name" value="Cyt_P450_CS"/>
</dbReference>
<dbReference type="EMBL" id="JACHJQ010000006">
    <property type="protein sequence ID" value="MBB4909456.1"/>
    <property type="molecule type" value="Genomic_DNA"/>
</dbReference>
<dbReference type="RefSeq" id="WP_184813563.1">
    <property type="nucleotide sequence ID" value="NZ_JACHJQ010000006.1"/>
</dbReference>
<protein>
    <recommendedName>
        <fullName evidence="10">Cytochrome P450</fullName>
    </recommendedName>
</protein>
<keyword evidence="5 7" id="KW-0408">Iron</keyword>
<dbReference type="InterPro" id="IPR001128">
    <property type="entry name" value="Cyt_P450"/>
</dbReference>
<keyword evidence="9" id="KW-1185">Reference proteome</keyword>
<evidence type="ECO:0000313" key="8">
    <source>
        <dbReference type="EMBL" id="MBB4909456.1"/>
    </source>
</evidence>
<dbReference type="InterPro" id="IPR036396">
    <property type="entry name" value="Cyt_P450_sf"/>
</dbReference>
<dbReference type="Gene3D" id="1.10.630.10">
    <property type="entry name" value="Cytochrome P450"/>
    <property type="match status" value="1"/>
</dbReference>
<accession>A0A7W7Q9C8</accession>
<dbReference type="PROSITE" id="PS00086">
    <property type="entry name" value="CYTOCHROME_P450"/>
    <property type="match status" value="1"/>
</dbReference>